<accession>A0A0H2R616</accession>
<dbReference type="PANTHER" id="PTHR42034">
    <property type="entry name" value="CHROMOSOME 7, WHOLE GENOME SHOTGUN SEQUENCE-RELATED"/>
    <property type="match status" value="1"/>
</dbReference>
<reference evidence="1 2" key="1">
    <citation type="submission" date="2015-04" db="EMBL/GenBank/DDBJ databases">
        <title>Complete genome sequence of Schizopora paradoxa KUC8140, a cosmopolitan wood degrader in East Asia.</title>
        <authorList>
            <consortium name="DOE Joint Genome Institute"/>
            <person name="Min B."/>
            <person name="Park H."/>
            <person name="Jang Y."/>
            <person name="Kim J.-J."/>
            <person name="Kim K.H."/>
            <person name="Pangilinan J."/>
            <person name="Lipzen A."/>
            <person name="Riley R."/>
            <person name="Grigoriev I.V."/>
            <person name="Spatafora J.W."/>
            <person name="Choi I.-G."/>
        </authorList>
    </citation>
    <scope>NUCLEOTIDE SEQUENCE [LARGE SCALE GENOMIC DNA]</scope>
    <source>
        <strain evidence="1 2">KUC8140</strain>
    </source>
</reference>
<evidence type="ECO:0000313" key="2">
    <source>
        <dbReference type="Proteomes" id="UP000053477"/>
    </source>
</evidence>
<evidence type="ECO:0000313" key="1">
    <source>
        <dbReference type="EMBL" id="KLO06787.1"/>
    </source>
</evidence>
<dbReference type="STRING" id="27342.A0A0H2R616"/>
<dbReference type="Gene3D" id="3.30.559.30">
    <property type="entry name" value="Nonribosomal peptide synthetase, condensation domain"/>
    <property type="match status" value="1"/>
</dbReference>
<dbReference type="EMBL" id="KQ086181">
    <property type="protein sequence ID" value="KLO06787.1"/>
    <property type="molecule type" value="Genomic_DNA"/>
</dbReference>
<dbReference type="AlphaFoldDB" id="A0A0H2R616"/>
<dbReference type="InParanoid" id="A0A0H2R616"/>
<dbReference type="OrthoDB" id="3355480at2759"/>
<name>A0A0H2R616_9AGAM</name>
<dbReference type="PANTHER" id="PTHR42034:SF1">
    <property type="entry name" value="CONDENSATION DOMAIN-CONTAINING PROTEIN"/>
    <property type="match status" value="1"/>
</dbReference>
<keyword evidence="2" id="KW-1185">Reference proteome</keyword>
<proteinExistence type="predicted"/>
<dbReference type="Gene3D" id="3.30.559.10">
    <property type="entry name" value="Chloramphenicol acetyltransferase-like domain"/>
    <property type="match status" value="1"/>
</dbReference>
<gene>
    <name evidence="1" type="ORF">SCHPADRAFT_945813</name>
</gene>
<protein>
    <submittedName>
        <fullName evidence="1">Uncharacterized protein</fullName>
    </submittedName>
</protein>
<dbReference type="InterPro" id="IPR023213">
    <property type="entry name" value="CAT-like_dom_sf"/>
</dbReference>
<organism evidence="1 2">
    <name type="scientific">Schizopora paradoxa</name>
    <dbReference type="NCBI Taxonomy" id="27342"/>
    <lineage>
        <taxon>Eukaryota</taxon>
        <taxon>Fungi</taxon>
        <taxon>Dikarya</taxon>
        <taxon>Basidiomycota</taxon>
        <taxon>Agaricomycotina</taxon>
        <taxon>Agaricomycetes</taxon>
        <taxon>Hymenochaetales</taxon>
        <taxon>Schizoporaceae</taxon>
        <taxon>Schizopora</taxon>
    </lineage>
</organism>
<dbReference type="Proteomes" id="UP000053477">
    <property type="component" value="Unassembled WGS sequence"/>
</dbReference>
<sequence>MSATAVHSNAFVGVPPPQPIPDTLHSSIPKDLDELEKRLKVPVEHLVFERKMGDTELSYYLPARADGVNDMYLHLGFTAPVSLCTPERITAIWALLRLRHPPLASSVVANDWVYDDVRFSYTPPTSPWQALAEAGRTLSIRKQGRHELIDEYLNGDRTLGDSKLSYLVVANADDEEKEIREYDWMMCVVHFLGDGMALHRFANDFFTLLAGNKSADEQREWSTEELEDLVKSEWEKRWGSGKGDFMKNTNILPLPIEDTLPPLKGKFRKAAAAVDFKLSQDKSIGGHTFPKRKAPKRHTIVPTVALDEAKTKLVLKRCKEKGVSIANALFALSGMAWSRVCARENASKKDGLGWEAPLMMYSALNLRPYLLPVANQSDSSFWFVAIGYFNVVIPAFLPSSSPSTSEETDDDKVRFEKTLWYRSREAKKQSTLAAKHPQLIARTHEMTVLRGERARQWAREDDEKARGVSSPFPAPAPSPALSVTATHLKADNANFAVSDAAKLPPAPSNALLGLSLLGNLDGIYQHAVYPKAQMTCLTTGSRQRPGALLLFGYTFKGKLWLCLGYDECAFDLGDENKSKKTVAGWWEEVLSGVDEFLVNGKA</sequence>